<comment type="caution">
    <text evidence="1">The sequence shown here is derived from an EMBL/GenBank/DDBJ whole genome shotgun (WGS) entry which is preliminary data.</text>
</comment>
<dbReference type="EMBL" id="JANFNH010000031">
    <property type="protein sequence ID" value="MCQ4044718.1"/>
    <property type="molecule type" value="Genomic_DNA"/>
</dbReference>
<sequence>MDVTGDGAVDFVNIYADPDSTLAMNIFCLGVYLDVLEPGTVRIGDSVTLRAIRDT</sequence>
<accession>A0ABT1PJN8</accession>
<dbReference type="Proteomes" id="UP001206206">
    <property type="component" value="Unassembled WGS sequence"/>
</dbReference>
<keyword evidence="2" id="KW-1185">Reference proteome</keyword>
<organism evidence="1 2">
    <name type="scientific">Streptantibioticus rubrisoli</name>
    <dbReference type="NCBI Taxonomy" id="1387313"/>
    <lineage>
        <taxon>Bacteria</taxon>
        <taxon>Bacillati</taxon>
        <taxon>Actinomycetota</taxon>
        <taxon>Actinomycetes</taxon>
        <taxon>Kitasatosporales</taxon>
        <taxon>Streptomycetaceae</taxon>
        <taxon>Streptantibioticus</taxon>
    </lineage>
</organism>
<evidence type="ECO:0000313" key="2">
    <source>
        <dbReference type="Proteomes" id="UP001206206"/>
    </source>
</evidence>
<dbReference type="RefSeq" id="WP_255930706.1">
    <property type="nucleotide sequence ID" value="NZ_JANFNH010000031.1"/>
</dbReference>
<gene>
    <name evidence="1" type="ORF">NON19_22465</name>
</gene>
<reference evidence="1 2" key="1">
    <citation type="submission" date="2022-06" db="EMBL/GenBank/DDBJ databases">
        <title>Draft genome sequence of type strain Streptomyces rubrisoli DSM 42083.</title>
        <authorList>
            <person name="Duangmal K."/>
            <person name="Klaysubun C."/>
        </authorList>
    </citation>
    <scope>NUCLEOTIDE SEQUENCE [LARGE SCALE GENOMIC DNA]</scope>
    <source>
        <strain evidence="1 2">DSM 42083</strain>
    </source>
</reference>
<name>A0ABT1PJN8_9ACTN</name>
<proteinExistence type="predicted"/>
<protein>
    <submittedName>
        <fullName evidence="1">MOSC domain-containing protein</fullName>
    </submittedName>
</protein>
<evidence type="ECO:0000313" key="1">
    <source>
        <dbReference type="EMBL" id="MCQ4044718.1"/>
    </source>
</evidence>